<sequence>MSDQTFSRSQLRDPDFYAANAPAILDAARAGRIVDDILAAQAEGRIVPDQMTVTDELQPTPSLDDMLENLKQRDRQMYELVNFVLYAKGRGSGTDGHG</sequence>
<dbReference type="EMBL" id="JAVALS010000002">
    <property type="protein sequence ID" value="MDP5226630.1"/>
    <property type="molecule type" value="Genomic_DNA"/>
</dbReference>
<gene>
    <name evidence="1" type="ORF">Q9R02_05615</name>
</gene>
<name>A0ABT9IM45_9MICC</name>
<dbReference type="RefSeq" id="WP_305995672.1">
    <property type="nucleotide sequence ID" value="NZ_JAVALS010000002.1"/>
</dbReference>
<evidence type="ECO:0000313" key="1">
    <source>
        <dbReference type="EMBL" id="MDP5226630.1"/>
    </source>
</evidence>
<accession>A0ABT9IM45</accession>
<protein>
    <submittedName>
        <fullName evidence="1">Uncharacterized protein</fullName>
    </submittedName>
</protein>
<keyword evidence="2" id="KW-1185">Reference proteome</keyword>
<reference evidence="1 2" key="1">
    <citation type="submission" date="2023-08" db="EMBL/GenBank/DDBJ databases">
        <title>Arthrobacter horti sp. nov., isolated from forest soil.</title>
        <authorList>
            <person name="Park M."/>
        </authorList>
    </citation>
    <scope>NUCLEOTIDE SEQUENCE [LARGE SCALE GENOMIC DNA]</scope>
    <source>
        <strain evidence="1 2">YJM1</strain>
    </source>
</reference>
<organism evidence="1 2">
    <name type="scientific">Arthrobacter horti</name>
    <dbReference type="NCBI Taxonomy" id="3068273"/>
    <lineage>
        <taxon>Bacteria</taxon>
        <taxon>Bacillati</taxon>
        <taxon>Actinomycetota</taxon>
        <taxon>Actinomycetes</taxon>
        <taxon>Micrococcales</taxon>
        <taxon>Micrococcaceae</taxon>
        <taxon>Arthrobacter</taxon>
    </lineage>
</organism>
<proteinExistence type="predicted"/>
<evidence type="ECO:0000313" key="2">
    <source>
        <dbReference type="Proteomes" id="UP001232725"/>
    </source>
</evidence>
<comment type="caution">
    <text evidence="1">The sequence shown here is derived from an EMBL/GenBank/DDBJ whole genome shotgun (WGS) entry which is preliminary data.</text>
</comment>
<dbReference type="Proteomes" id="UP001232725">
    <property type="component" value="Unassembled WGS sequence"/>
</dbReference>